<keyword evidence="4" id="KW-1185">Reference proteome</keyword>
<feature type="signal peptide" evidence="2">
    <location>
        <begin position="1"/>
        <end position="26"/>
    </location>
</feature>
<evidence type="ECO:0000256" key="2">
    <source>
        <dbReference type="SAM" id="SignalP"/>
    </source>
</evidence>
<gene>
    <name evidence="3" type="ORF">H2508_03370</name>
</gene>
<evidence type="ECO:0000313" key="3">
    <source>
        <dbReference type="EMBL" id="MBA6412144.1"/>
    </source>
</evidence>
<evidence type="ECO:0000256" key="1">
    <source>
        <dbReference type="SAM" id="MobiDB-lite"/>
    </source>
</evidence>
<feature type="chain" id="PRO_5030710813" description="DUF4412 domain-containing protein" evidence="2">
    <location>
        <begin position="27"/>
        <end position="289"/>
    </location>
</feature>
<dbReference type="EMBL" id="JACFXU010000013">
    <property type="protein sequence ID" value="MBA6412144.1"/>
    <property type="molecule type" value="Genomic_DNA"/>
</dbReference>
<evidence type="ECO:0008006" key="5">
    <source>
        <dbReference type="Google" id="ProtNLM"/>
    </source>
</evidence>
<protein>
    <recommendedName>
        <fullName evidence="5">DUF4412 domain-containing protein</fullName>
    </recommendedName>
</protein>
<feature type="region of interest" description="Disordered" evidence="1">
    <location>
        <begin position="245"/>
        <end position="275"/>
    </location>
</feature>
<accession>A0A7W2YJ13</accession>
<name>A0A7W2YJ13_9GAMM</name>
<organism evidence="3 4">
    <name type="scientific">Sediminihaliea albiluteola</name>
    <dbReference type="NCBI Taxonomy" id="2758564"/>
    <lineage>
        <taxon>Bacteria</taxon>
        <taxon>Pseudomonadati</taxon>
        <taxon>Pseudomonadota</taxon>
        <taxon>Gammaproteobacteria</taxon>
        <taxon>Cellvibrionales</taxon>
        <taxon>Halieaceae</taxon>
        <taxon>Sediminihaliea</taxon>
    </lineage>
</organism>
<keyword evidence="2" id="KW-0732">Signal</keyword>
<feature type="compositionally biased region" description="Basic and acidic residues" evidence="1">
    <location>
        <begin position="253"/>
        <end position="269"/>
    </location>
</feature>
<evidence type="ECO:0000313" key="4">
    <source>
        <dbReference type="Proteomes" id="UP000539350"/>
    </source>
</evidence>
<dbReference type="Proteomes" id="UP000539350">
    <property type="component" value="Unassembled WGS sequence"/>
</dbReference>
<dbReference type="AlphaFoldDB" id="A0A7W2YJ13"/>
<comment type="caution">
    <text evidence="3">The sequence shown here is derived from an EMBL/GenBank/DDBJ whole genome shotgun (WGS) entry which is preliminary data.</text>
</comment>
<sequence>MPTPLKSLTAGIALATMSLCHSIAYADIAEVVTSEGDVMTFEYEGNMLRINSGQSDQGYMLMRDNKMYVVTDSDGQPMVFDMSSAMKMFGSMAESATPSTVETKVISLKATGKSETLAGIKGEVYELHYIDHEGEEQRADMVLSDNALARGFRDAIQNMAMTLANSLDKDTFKKQMKAGENLQDQLSALNKGVLRYGQDMELRSLKDTKVDPQRFVLPAQPTDLGGMLSEAFGGIQGSDDSEGGILGAIFGGDQDKAEKKQPTSDKEEPSAGEAVGKAVGEAINKLFGK</sequence>
<dbReference type="RefSeq" id="WP_182168963.1">
    <property type="nucleotide sequence ID" value="NZ_JACFXU010000013.1"/>
</dbReference>
<reference evidence="3 4" key="1">
    <citation type="submission" date="2020-07" db="EMBL/GenBank/DDBJ databases">
        <title>Halieaceae bacterium, F7430, whole genome shotgun sequencing project.</title>
        <authorList>
            <person name="Jiang S."/>
            <person name="Liu Z.W."/>
            <person name="Du Z.J."/>
        </authorList>
    </citation>
    <scope>NUCLEOTIDE SEQUENCE [LARGE SCALE GENOMIC DNA]</scope>
    <source>
        <strain evidence="3 4">F7430</strain>
    </source>
</reference>
<proteinExistence type="predicted"/>